<sequence length="319" mass="35690">MPSFNVVEFMDEIDPDGCKKVDIIPTTWFEGTDGKLCWWPPATLLNVTKAVKEGTPPAQNWILCNVRVMGNAATYAEARVKLHQAEYTSDLTDIEDGLIKRKTRSKLFQSQSKQLESREHSDSEDELPPTPPEKLLWPAANKMTSRITIPTAQRVASSTVQQITSPTAQRVASSTVQQIASPTVQRFASPSCEAMFSKLLTIVEEIKETQKVRGKMLNVLLKKQDTSVMEVPDGVVFPLQTQADVEALEERLGDRSLMSAVVAMVADIGGTNVDDATRRMMKCILSNELALDYNMFGRHGKKKFKDFSTLCMRLLRRIH</sequence>
<dbReference type="InterPro" id="IPR032071">
    <property type="entry name" value="DUF4806"/>
</dbReference>
<comment type="caution">
    <text evidence="3">The sequence shown here is derived from an EMBL/GenBank/DDBJ whole genome shotgun (WGS) entry which is preliminary data.</text>
</comment>
<proteinExistence type="predicted"/>
<feature type="domain" description="DUF4806" evidence="2">
    <location>
        <begin position="233"/>
        <end position="310"/>
    </location>
</feature>
<accession>A0A6A5FSJ8</accession>
<evidence type="ECO:0000259" key="2">
    <source>
        <dbReference type="Pfam" id="PF16064"/>
    </source>
</evidence>
<dbReference type="EMBL" id="VHII01000001">
    <property type="protein sequence ID" value="KAF1395648.1"/>
    <property type="molecule type" value="Genomic_DNA"/>
</dbReference>
<dbReference type="AlphaFoldDB" id="A0A6A5FSJ8"/>
<keyword evidence="4" id="KW-1185">Reference proteome</keyword>
<feature type="region of interest" description="Disordered" evidence="1">
    <location>
        <begin position="109"/>
        <end position="136"/>
    </location>
</feature>
<protein>
    <recommendedName>
        <fullName evidence="2">DUF4806 domain-containing protein</fullName>
    </recommendedName>
</protein>
<evidence type="ECO:0000313" key="3">
    <source>
        <dbReference type="EMBL" id="KAF1395648.1"/>
    </source>
</evidence>
<gene>
    <name evidence="3" type="ORF">PFLUV_G00013780</name>
</gene>
<dbReference type="PANTHER" id="PTHR34153:SF2">
    <property type="entry name" value="SI:CH211-262H13.3-RELATED"/>
    <property type="match status" value="1"/>
</dbReference>
<evidence type="ECO:0000256" key="1">
    <source>
        <dbReference type="SAM" id="MobiDB-lite"/>
    </source>
</evidence>
<evidence type="ECO:0000313" key="4">
    <source>
        <dbReference type="Proteomes" id="UP000465112"/>
    </source>
</evidence>
<name>A0A6A5FSJ8_PERFL</name>
<dbReference type="Pfam" id="PF16064">
    <property type="entry name" value="DUF4806"/>
    <property type="match status" value="1"/>
</dbReference>
<dbReference type="PANTHER" id="PTHR34153">
    <property type="entry name" value="SI:CH211-262H13.3-RELATED-RELATED"/>
    <property type="match status" value="1"/>
</dbReference>
<dbReference type="Proteomes" id="UP000465112">
    <property type="component" value="Chromosome 1"/>
</dbReference>
<organism evidence="3 4">
    <name type="scientific">Perca fluviatilis</name>
    <name type="common">European perch</name>
    <dbReference type="NCBI Taxonomy" id="8168"/>
    <lineage>
        <taxon>Eukaryota</taxon>
        <taxon>Metazoa</taxon>
        <taxon>Chordata</taxon>
        <taxon>Craniata</taxon>
        <taxon>Vertebrata</taxon>
        <taxon>Euteleostomi</taxon>
        <taxon>Actinopterygii</taxon>
        <taxon>Neopterygii</taxon>
        <taxon>Teleostei</taxon>
        <taxon>Neoteleostei</taxon>
        <taxon>Acanthomorphata</taxon>
        <taxon>Eupercaria</taxon>
        <taxon>Perciformes</taxon>
        <taxon>Percoidei</taxon>
        <taxon>Percidae</taxon>
        <taxon>Percinae</taxon>
        <taxon>Perca</taxon>
    </lineage>
</organism>
<reference evidence="3 4" key="1">
    <citation type="submission" date="2019-06" db="EMBL/GenBank/DDBJ databases">
        <title>A chromosome-scale genome assembly of the European perch, Perca fluviatilis.</title>
        <authorList>
            <person name="Roques C."/>
            <person name="Zahm M."/>
            <person name="Cabau C."/>
            <person name="Klopp C."/>
            <person name="Bouchez O."/>
            <person name="Donnadieu C."/>
            <person name="Kuhl H."/>
            <person name="Gislard M."/>
            <person name="Guendouz S."/>
            <person name="Journot L."/>
            <person name="Haffray P."/>
            <person name="Bestin A."/>
            <person name="Morvezen R."/>
            <person name="Feron R."/>
            <person name="Wen M."/>
            <person name="Jouanno E."/>
            <person name="Herpin A."/>
            <person name="Schartl M."/>
            <person name="Postlethwait J."/>
            <person name="Schaerlinger B."/>
            <person name="Chardard D."/>
            <person name="Lecocq T."/>
            <person name="Poncet C."/>
            <person name="Jaffrelo L."/>
            <person name="Lampietro C."/>
            <person name="Guiguen Y."/>
        </authorList>
    </citation>
    <scope>NUCLEOTIDE SEQUENCE [LARGE SCALE GENOMIC DNA]</scope>
    <source>
        <tissue evidence="3">Blood</tissue>
    </source>
</reference>